<feature type="compositionally biased region" description="Acidic residues" evidence="1">
    <location>
        <begin position="577"/>
        <end position="592"/>
    </location>
</feature>
<feature type="region of interest" description="Disordered" evidence="1">
    <location>
        <begin position="376"/>
        <end position="431"/>
    </location>
</feature>
<evidence type="ECO:0000313" key="3">
    <source>
        <dbReference type="Proteomes" id="UP001174936"/>
    </source>
</evidence>
<feature type="compositionally biased region" description="Low complexity" evidence="1">
    <location>
        <begin position="1"/>
        <end position="15"/>
    </location>
</feature>
<accession>A0AA40CYV2</accession>
<protein>
    <submittedName>
        <fullName evidence="2">Uncharacterized protein</fullName>
    </submittedName>
</protein>
<dbReference type="EMBL" id="JAULSV010000001">
    <property type="protein sequence ID" value="KAK0655567.1"/>
    <property type="molecule type" value="Genomic_DNA"/>
</dbReference>
<feature type="compositionally biased region" description="Polar residues" evidence="1">
    <location>
        <begin position="991"/>
        <end position="1000"/>
    </location>
</feature>
<feature type="region of interest" description="Disordered" evidence="1">
    <location>
        <begin position="445"/>
        <end position="484"/>
    </location>
</feature>
<feature type="compositionally biased region" description="Polar residues" evidence="1">
    <location>
        <begin position="386"/>
        <end position="406"/>
    </location>
</feature>
<feature type="region of interest" description="Disordered" evidence="1">
    <location>
        <begin position="1019"/>
        <end position="1040"/>
    </location>
</feature>
<sequence>MSQYTYPPYGYGQYSGPPPPSQQQQQPYGYEAATQYPPPGYHQPYDPRGAEIHRAASQNSLNYNANQIPGLGIGPPPVAAAFGAVPDQGAWSQPPPFTTTVPGLVPPPQPSPMGLLGGPPHPTDYWSTPGAPHVTQSLPTVPQASQTQSQPQPPSSNDIEEGELSDGQFEDLYEPREIAKPQPTADQPASPVDTPEAGFYGNDDDDGAIPAVKDGPDTADGRERTGSYSPFLSPDEIRTENTTPQAVAGSGDNPSSPFLAPSQSAMLKAASDPQSASLRKDGEERTRAVPGLQYAPRQHVDQTARQEQAKDGVSNSRPSLATYDRFTSLQEAKKEAQKAILRLWPLGVKFQHYIEEGFDHKVIKALFGDLHLDMPKQDADSPKAARQTSVSAQVKTSAAQLSQSPDAQLPTASVKEPSSKPEESSKGEERKDRIARLLAAKAAKPLAAPNPKLASPQRIPVAQSQTERQSGPVGESTPPKSKTWGEMERLLQQKIAALQKSREAQALKQAAEEASLAFAANTAGPLPPLATQPNQLAAHRKRPVATDFVEYSSTVGPTKRPFGQNRNQSSLIIDVSDGSDDEEMDMDVDSPTDEPLPPRRGNGQRGLFIRDFPPLTDTRPPRQFNSPVPISQTPPNGPINGRTRETELDLKERDIQEMRRKIAEAEAKRKAKKSSGSQTPQASQTPKLKENDAARLPPGPQISTAQSPVQLRSDTLSAKLPKKPDLQPSNRLDKAERRGRIVSLELPQIDNSLEDKIRRLNQLRDEEARLKAEIDNELARKELLTKELDDISTGPSESASQPSGESSAGSSVPDSHTGSAAAEHTSSASVTPSSAPVQALGPESDGASDISMDEDQSSRESSQSPSSQGEPLPLHHEATVLTSAATEGGSVADSPEPQSGHSSEEDDKQPKLQSDPEQNDGAGMEITNPPGFAEQSGAAGGEEVTKADDNIQADLEVDQHSVLSESEVGSLSPPEQNPTAGYISADEGTDGSPNAEQVHQISGVGQPREDVQEIEDAQQIDGVAPKVVQEAPPKSEHAFRPYTSPLRYFHAYRFHSDYPSNVAGGLRSLTYSNRIDPKKPLCPNELAGQQCPGCEFQHCGSISIPDDQILVELGRSDDYIGDQKNRFIQGLRDLMQELKTKKVKDFDTIARGIINYRASFLGDPSKILHLEGVTL</sequence>
<organism evidence="2 3">
    <name type="scientific">Cercophora newfieldiana</name>
    <dbReference type="NCBI Taxonomy" id="92897"/>
    <lineage>
        <taxon>Eukaryota</taxon>
        <taxon>Fungi</taxon>
        <taxon>Dikarya</taxon>
        <taxon>Ascomycota</taxon>
        <taxon>Pezizomycotina</taxon>
        <taxon>Sordariomycetes</taxon>
        <taxon>Sordariomycetidae</taxon>
        <taxon>Sordariales</taxon>
        <taxon>Lasiosphaeriaceae</taxon>
        <taxon>Cercophora</taxon>
    </lineage>
</organism>
<feature type="region of interest" description="Disordered" evidence="1">
    <location>
        <begin position="1"/>
        <end position="47"/>
    </location>
</feature>
<feature type="compositionally biased region" description="Basic and acidic residues" evidence="1">
    <location>
        <begin position="278"/>
        <end position="287"/>
    </location>
</feature>
<feature type="compositionally biased region" description="Low complexity" evidence="1">
    <location>
        <begin position="139"/>
        <end position="150"/>
    </location>
</feature>
<feature type="region of interest" description="Disordered" evidence="1">
    <location>
        <begin position="785"/>
        <end position="1007"/>
    </location>
</feature>
<feature type="compositionally biased region" description="Polar residues" evidence="1">
    <location>
        <begin position="623"/>
        <end position="634"/>
    </location>
</feature>
<feature type="compositionally biased region" description="Low complexity" evidence="1">
    <location>
        <begin position="445"/>
        <end position="454"/>
    </location>
</feature>
<feature type="compositionally biased region" description="Low complexity" evidence="1">
    <location>
        <begin position="961"/>
        <end position="974"/>
    </location>
</feature>
<feature type="compositionally biased region" description="Basic and acidic residues" evidence="1">
    <location>
        <begin position="298"/>
        <end position="310"/>
    </location>
</feature>
<feature type="compositionally biased region" description="Acidic residues" evidence="1">
    <location>
        <begin position="158"/>
        <end position="172"/>
    </location>
</feature>
<comment type="caution">
    <text evidence="2">The sequence shown here is derived from an EMBL/GenBank/DDBJ whole genome shotgun (WGS) entry which is preliminary data.</text>
</comment>
<feature type="region of interest" description="Disordered" evidence="1">
    <location>
        <begin position="76"/>
        <end position="320"/>
    </location>
</feature>
<name>A0AA40CYV2_9PEZI</name>
<keyword evidence="3" id="KW-1185">Reference proteome</keyword>
<feature type="compositionally biased region" description="Low complexity" evidence="1">
    <location>
        <begin position="859"/>
        <end position="872"/>
    </location>
</feature>
<evidence type="ECO:0000313" key="2">
    <source>
        <dbReference type="EMBL" id="KAK0655567.1"/>
    </source>
</evidence>
<feature type="compositionally biased region" description="Basic and acidic residues" evidence="1">
    <location>
        <begin position="214"/>
        <end position="225"/>
    </location>
</feature>
<reference evidence="2" key="1">
    <citation type="submission" date="2023-06" db="EMBL/GenBank/DDBJ databases">
        <title>Genome-scale phylogeny and comparative genomics of the fungal order Sordariales.</title>
        <authorList>
            <consortium name="Lawrence Berkeley National Laboratory"/>
            <person name="Hensen N."/>
            <person name="Bonometti L."/>
            <person name="Westerberg I."/>
            <person name="Brannstrom I.O."/>
            <person name="Guillou S."/>
            <person name="Cros-Aarteil S."/>
            <person name="Calhoun S."/>
            <person name="Haridas S."/>
            <person name="Kuo A."/>
            <person name="Mondo S."/>
            <person name="Pangilinan J."/>
            <person name="Riley R."/>
            <person name="Labutti K."/>
            <person name="Andreopoulos B."/>
            <person name="Lipzen A."/>
            <person name="Chen C."/>
            <person name="Yanf M."/>
            <person name="Daum C."/>
            <person name="Ng V."/>
            <person name="Clum A."/>
            <person name="Steindorff A."/>
            <person name="Ohm R."/>
            <person name="Martin F."/>
            <person name="Silar P."/>
            <person name="Natvig D."/>
            <person name="Lalanne C."/>
            <person name="Gautier V."/>
            <person name="Ament-Velasquez S.L."/>
            <person name="Kruys A."/>
            <person name="Hutchinson M.I."/>
            <person name="Powell A.J."/>
            <person name="Barry K."/>
            <person name="Miller A.N."/>
            <person name="Grigoriev I.V."/>
            <person name="Debuchy R."/>
            <person name="Gladieux P."/>
            <person name="Thoren M.H."/>
            <person name="Johannesson H."/>
        </authorList>
    </citation>
    <scope>NUCLEOTIDE SEQUENCE</scope>
    <source>
        <strain evidence="2">SMH2532-1</strain>
    </source>
</reference>
<feature type="compositionally biased region" description="Low complexity" evidence="1">
    <location>
        <begin position="795"/>
        <end position="811"/>
    </location>
</feature>
<feature type="compositionally biased region" description="Polar residues" evidence="1">
    <location>
        <begin position="674"/>
        <end position="686"/>
    </location>
</feature>
<feature type="compositionally biased region" description="Low complexity" evidence="1">
    <location>
        <begin position="825"/>
        <end position="837"/>
    </location>
</feature>
<feature type="compositionally biased region" description="Polar residues" evidence="1">
    <location>
        <begin position="701"/>
        <end position="716"/>
    </location>
</feature>
<dbReference type="Proteomes" id="UP001174936">
    <property type="component" value="Unassembled WGS sequence"/>
</dbReference>
<proteinExistence type="predicted"/>
<feature type="compositionally biased region" description="Polar residues" evidence="1">
    <location>
        <begin position="252"/>
        <end position="265"/>
    </location>
</feature>
<feature type="compositionally biased region" description="Basic and acidic residues" evidence="1">
    <location>
        <begin position="642"/>
        <end position="668"/>
    </location>
</feature>
<feature type="compositionally biased region" description="Basic and acidic residues" evidence="1">
    <location>
        <begin position="417"/>
        <end position="431"/>
    </location>
</feature>
<evidence type="ECO:0000256" key="1">
    <source>
        <dbReference type="SAM" id="MobiDB-lite"/>
    </source>
</evidence>
<feature type="region of interest" description="Disordered" evidence="1">
    <location>
        <begin position="556"/>
        <end position="750"/>
    </location>
</feature>
<gene>
    <name evidence="2" type="ORF">B0T16DRAFT_14252</name>
</gene>
<dbReference type="AlphaFoldDB" id="A0AA40CYV2"/>